<evidence type="ECO:0000256" key="6">
    <source>
        <dbReference type="ARBA" id="ARBA00012280"/>
    </source>
</evidence>
<dbReference type="GO" id="GO:0004591">
    <property type="term" value="F:oxoglutarate dehydrogenase (succinyl-transferring) activity"/>
    <property type="evidence" value="ECO:0007669"/>
    <property type="project" value="UniProtKB-EC"/>
</dbReference>
<evidence type="ECO:0000256" key="11">
    <source>
        <dbReference type="ARBA" id="ARBA00022843"/>
    </source>
</evidence>
<evidence type="ECO:0000256" key="1">
    <source>
        <dbReference type="ARBA" id="ARBA00001946"/>
    </source>
</evidence>
<comment type="cofactor">
    <cofactor evidence="1">
        <name>Mg(2+)</name>
        <dbReference type="ChEBI" id="CHEBI:18420"/>
    </cofactor>
</comment>
<organism evidence="26 27">
    <name type="scientific">Plutella xylostella</name>
    <name type="common">Diamondback moth</name>
    <name type="synonym">Plutella maculipennis</name>
    <dbReference type="NCBI Taxonomy" id="51655"/>
    <lineage>
        <taxon>Eukaryota</taxon>
        <taxon>Metazoa</taxon>
        <taxon>Ecdysozoa</taxon>
        <taxon>Arthropoda</taxon>
        <taxon>Hexapoda</taxon>
        <taxon>Insecta</taxon>
        <taxon>Pterygota</taxon>
        <taxon>Neoptera</taxon>
        <taxon>Endopterygota</taxon>
        <taxon>Lepidoptera</taxon>
        <taxon>Glossata</taxon>
        <taxon>Ditrysia</taxon>
        <taxon>Yponomeutoidea</taxon>
        <taxon>Plutellidae</taxon>
        <taxon>Plutella</taxon>
    </lineage>
</organism>
<comment type="caution">
    <text evidence="26">The sequence shown here is derived from an EMBL/GenBank/DDBJ whole genome shotgun (WGS) entry which is preliminary data.</text>
</comment>
<keyword evidence="13" id="KW-0560">Oxidoreductase</keyword>
<dbReference type="PANTHER" id="PTHR23152:SF4">
    <property type="entry name" value="2-OXOADIPATE DEHYDROGENASE COMPLEX COMPONENT E1"/>
    <property type="match status" value="1"/>
</dbReference>
<evidence type="ECO:0000256" key="5">
    <source>
        <dbReference type="ARBA" id="ARBA00006936"/>
    </source>
</evidence>
<dbReference type="SUPFAM" id="SSF52518">
    <property type="entry name" value="Thiamin diphosphate-binding fold (THDP-binding)"/>
    <property type="match status" value="3"/>
</dbReference>
<dbReference type="PANTHER" id="PTHR23152">
    <property type="entry name" value="2-OXOGLUTARATE DEHYDROGENASE"/>
    <property type="match status" value="1"/>
</dbReference>
<protein>
    <recommendedName>
        <fullName evidence="23">2-oxoglutarate dehydrogenase complex component E1</fullName>
        <ecNumber evidence="6">1.2.4.2</ecNumber>
    </recommendedName>
    <alternativeName>
        <fullName evidence="23">2-oxoglutarate dehydrogenase complex component E1</fullName>
    </alternativeName>
    <alternativeName>
        <fullName evidence="20 21">2-oxoglutarate dehydrogenase, mitochondrial</fullName>
    </alternativeName>
    <alternativeName>
        <fullName evidence="18">Alpha-ketoglutarate dehydrogenase</fullName>
    </alternativeName>
    <alternativeName>
        <fullName evidence="22">Thiamine diphosphate (ThDP)-dependent 2-oxoglutarate dehydrogenase</fullName>
    </alternativeName>
</protein>
<evidence type="ECO:0000313" key="26">
    <source>
        <dbReference type="EMBL" id="CAG9115516.1"/>
    </source>
</evidence>
<keyword evidence="8" id="KW-0479">Metal-binding</keyword>
<comment type="function">
    <text evidence="19">The 2-oxoglutarate dehydrogenase complex catalyzes the overall conversion of 2-oxoglutarate to succinyl-CoA and CO(2). It contains multiple copies of three enzymatic components: 2-oxoglutarate dehydrogenase (E1), dihydrolipoamide succinyltransferase (E2) and lipoamide dehydrogenase (E3).</text>
</comment>
<evidence type="ECO:0000256" key="10">
    <source>
        <dbReference type="ARBA" id="ARBA00022842"/>
    </source>
</evidence>
<accession>A0A8S4EHQ8</accession>
<evidence type="ECO:0000256" key="12">
    <source>
        <dbReference type="ARBA" id="ARBA00022946"/>
    </source>
</evidence>
<keyword evidence="12" id="KW-0809">Transit peptide</keyword>
<dbReference type="Gene3D" id="3.40.50.11610">
    <property type="entry name" value="Multifunctional 2-oxoglutarate metabolism enzyme, C-terminal domain"/>
    <property type="match status" value="1"/>
</dbReference>
<dbReference type="PIRSF" id="PIRSF000157">
    <property type="entry name" value="Oxoglu_dh_E1"/>
    <property type="match status" value="1"/>
</dbReference>
<dbReference type="Proteomes" id="UP000653454">
    <property type="component" value="Unassembled WGS sequence"/>
</dbReference>
<evidence type="ECO:0000256" key="7">
    <source>
        <dbReference type="ARBA" id="ARBA00022499"/>
    </source>
</evidence>
<evidence type="ECO:0000256" key="13">
    <source>
        <dbReference type="ARBA" id="ARBA00023002"/>
    </source>
</evidence>
<dbReference type="FunFam" id="3.40.50.12470:FF:000007">
    <property type="entry name" value="2-oxoglutarate dehydrogenase e1 mitochondrial"/>
    <property type="match status" value="1"/>
</dbReference>
<dbReference type="Pfam" id="PF16078">
    <property type="entry name" value="2-oxogl_dehyd_N"/>
    <property type="match status" value="1"/>
</dbReference>
<proteinExistence type="inferred from homology"/>
<keyword evidence="10" id="KW-0460">Magnesium</keyword>
<dbReference type="GO" id="GO:0006096">
    <property type="term" value="P:glycolytic process"/>
    <property type="evidence" value="ECO:0007669"/>
    <property type="project" value="UniProtKB-KW"/>
</dbReference>
<dbReference type="NCBIfam" id="TIGR00239">
    <property type="entry name" value="2oxo_dh_E1"/>
    <property type="match status" value="1"/>
</dbReference>
<dbReference type="EMBL" id="CAJHNJ030000017">
    <property type="protein sequence ID" value="CAG9115516.1"/>
    <property type="molecule type" value="Genomic_DNA"/>
</dbReference>
<evidence type="ECO:0000256" key="14">
    <source>
        <dbReference type="ARBA" id="ARBA00023052"/>
    </source>
</evidence>
<dbReference type="InterPro" id="IPR032106">
    <property type="entry name" value="2-oxogl_dehyd_N"/>
</dbReference>
<gene>
    <name evidence="26" type="ORF">PLXY2_LOCUS5771</name>
</gene>
<dbReference type="GO" id="GO:0005739">
    <property type="term" value="C:mitochondrion"/>
    <property type="evidence" value="ECO:0007669"/>
    <property type="project" value="UniProtKB-SubCell"/>
</dbReference>
<feature type="domain" description="Transketolase-like pyrimidine-binding" evidence="25">
    <location>
        <begin position="662"/>
        <end position="974"/>
    </location>
</feature>
<evidence type="ECO:0000256" key="15">
    <source>
        <dbReference type="ARBA" id="ARBA00023128"/>
    </source>
</evidence>
<dbReference type="InterPro" id="IPR005475">
    <property type="entry name" value="Transketolase-like_Pyr-bd"/>
</dbReference>
<dbReference type="InterPro" id="IPR029061">
    <property type="entry name" value="THDP-binding"/>
</dbReference>
<dbReference type="SMART" id="SM00861">
    <property type="entry name" value="Transket_pyr"/>
    <property type="match status" value="1"/>
</dbReference>
<dbReference type="Pfam" id="PF02779">
    <property type="entry name" value="Transket_pyr"/>
    <property type="match status" value="2"/>
</dbReference>
<dbReference type="FunFam" id="1.10.287.1150:FF:000001">
    <property type="entry name" value="2-oxoglutarate dehydrogenase, mitochondrial isoform X1"/>
    <property type="match status" value="1"/>
</dbReference>
<dbReference type="GO" id="GO:0006099">
    <property type="term" value="P:tricarboxylic acid cycle"/>
    <property type="evidence" value="ECO:0007669"/>
    <property type="project" value="TreeGrafter"/>
</dbReference>
<evidence type="ECO:0000256" key="2">
    <source>
        <dbReference type="ARBA" id="ARBA00001964"/>
    </source>
</evidence>
<dbReference type="CDD" id="cd02016">
    <property type="entry name" value="TPP_E1_OGDC_like"/>
    <property type="match status" value="1"/>
</dbReference>
<dbReference type="NCBIfam" id="NF006914">
    <property type="entry name" value="PRK09404.1"/>
    <property type="match status" value="1"/>
</dbReference>
<dbReference type="FunFam" id="3.40.50.970:FF:000002">
    <property type="entry name" value="2-oxoglutarate dehydrogenase, E1 component"/>
    <property type="match status" value="1"/>
</dbReference>
<evidence type="ECO:0000256" key="9">
    <source>
        <dbReference type="ARBA" id="ARBA00022837"/>
    </source>
</evidence>
<reference evidence="26" key="1">
    <citation type="submission" date="2020-11" db="EMBL/GenBank/DDBJ databases">
        <authorList>
            <person name="Whiteford S."/>
        </authorList>
    </citation>
    <scope>NUCLEOTIDE SEQUENCE</scope>
</reference>
<evidence type="ECO:0000256" key="23">
    <source>
        <dbReference type="ARBA" id="ARBA00042984"/>
    </source>
</evidence>
<comment type="subcellular location">
    <subcellularLocation>
        <location evidence="4">Mitochondrion</location>
    </subcellularLocation>
    <subcellularLocation>
        <location evidence="3">Nucleus</location>
    </subcellularLocation>
</comment>
<dbReference type="Gene3D" id="3.40.50.970">
    <property type="match status" value="1"/>
</dbReference>
<evidence type="ECO:0000256" key="24">
    <source>
        <dbReference type="ARBA" id="ARBA00051042"/>
    </source>
</evidence>
<keyword evidence="11" id="KW-0832">Ubl conjugation</keyword>
<evidence type="ECO:0000313" key="27">
    <source>
        <dbReference type="Proteomes" id="UP000653454"/>
    </source>
</evidence>
<keyword evidence="17" id="KW-0539">Nucleus</keyword>
<dbReference type="Pfam" id="PF00676">
    <property type="entry name" value="E1_dh"/>
    <property type="match status" value="1"/>
</dbReference>
<dbReference type="GO" id="GO:0045252">
    <property type="term" value="C:oxoglutarate dehydrogenase complex"/>
    <property type="evidence" value="ECO:0007669"/>
    <property type="project" value="TreeGrafter"/>
</dbReference>
<dbReference type="InterPro" id="IPR042179">
    <property type="entry name" value="KGD_C_sf"/>
</dbReference>
<evidence type="ECO:0000256" key="18">
    <source>
        <dbReference type="ARBA" id="ARBA00030680"/>
    </source>
</evidence>
<dbReference type="EC" id="1.2.4.2" evidence="6"/>
<sequence>MHRAGRIVLQASSKVGNNERFASWLLNKPQATAVPVYNASAHRLKSSTAAEPFLNGSSSAYVEDMYNAWLTDPASVHASWDAFFRNATAGAGPGAAYQSPPNLSPYNKNEVPLSSLVPAAGGLPSISSGSPINEKIIDDHLAVQAIIRSYQARGHLAADVDPLGITTKDLPALGMRAPHSELIMRKYFNFDEADMDRVFKLPSTTFIGEKEKTLPLREILNRLEQAYCNNIGIEFMFINSLEQCNWIRQRMEPPNVTKMTPDEKRLILARLTRSTGFENFLAKKWSSEKRFGLEGCEILIPAMKQVIDASTRLGVESIIMGMPHRGRLNVLANVCRKPLHQLFTQFAGLEAEDDGSGDVKYHLGTYIERLNRVTNKNIRLAVCANPSHLEAVDPVVQGKTRAEQFYRGDNEGKKVMSILLHGDAAFAGQGVVFETMHLSDLPAYTTHGTIHIVVNNQIGFTTDPRHSRSSAYCTDVARVVNAPIFHVNSDNPEAVMHVCNVAAEWRSTFHKDVVIDIVGYRRNGHNEVDEPMFTQPLMYQKIRNTPPVLEKYAQQLITEGVVTAEEVKDVKDKYDKICEDAYNQAKQETHIKYKDWLDSPWSGFFEGKDPLKMSPTGVHEETLVHIGKRFSSPPPNAAEFEIHKGLLRILKTRMEMVESRTVDWALAEAMAFGSLLKEGIHVRLSGEDVERGTFSHRHHVLHHQKVDKATYCALAHLYPDQAPYTVCNSSLSEYGVLGFEVGYSVTNPNALVLWEAQFGDFNNVAQCIIDQFISSGQAKWVRQSGLVLLQPHGMEGMVPLEVQGGIRQYQVIPLVVYATEWPFVITALARSGCFLIILRNHVFNISNNALVLWQAQFGDFNNVAQCIIDQFISSGQAKWVRQSGLVLLQPHGMEGMGPEHSSARLERFLQMSSDDPDYMPPESPDFEVRQLHDANWIVANCSSPASYFHILRRQIALPFRKPLILMTPKSLLRHPEAKSPFDEMNEGTSFRRLIPDEGPAAQEPGNVRKLVFCSGRVYYDLLKQRREKGLEKDIAIARLEQISPFPFDLIKAEVAKYPNAQLVWSQEEHKNQGSWSYVEPRFRTLLLNQKQISYNGRATAASPATGSKAAHNKELRNLLEEFSML</sequence>
<evidence type="ECO:0000256" key="16">
    <source>
        <dbReference type="ARBA" id="ARBA00023152"/>
    </source>
</evidence>
<dbReference type="InterPro" id="IPR001017">
    <property type="entry name" value="DH_E1"/>
</dbReference>
<dbReference type="AlphaFoldDB" id="A0A8S4EHQ8"/>
<evidence type="ECO:0000256" key="20">
    <source>
        <dbReference type="ARBA" id="ARBA00040267"/>
    </source>
</evidence>
<dbReference type="GO" id="GO:0046872">
    <property type="term" value="F:metal ion binding"/>
    <property type="evidence" value="ECO:0007669"/>
    <property type="project" value="UniProtKB-KW"/>
</dbReference>
<evidence type="ECO:0000256" key="22">
    <source>
        <dbReference type="ARBA" id="ARBA00042799"/>
    </source>
</evidence>
<evidence type="ECO:0000256" key="4">
    <source>
        <dbReference type="ARBA" id="ARBA00004173"/>
    </source>
</evidence>
<keyword evidence="16" id="KW-0324">Glycolysis</keyword>
<keyword evidence="7" id="KW-1017">Isopeptide bond</keyword>
<dbReference type="GO" id="GO:0030976">
    <property type="term" value="F:thiamine pyrophosphate binding"/>
    <property type="evidence" value="ECO:0007669"/>
    <property type="project" value="InterPro"/>
</dbReference>
<dbReference type="InterPro" id="IPR011603">
    <property type="entry name" value="2oxoglutarate_DH_E1"/>
</dbReference>
<evidence type="ECO:0000256" key="17">
    <source>
        <dbReference type="ARBA" id="ARBA00023242"/>
    </source>
</evidence>
<dbReference type="InterPro" id="IPR031717">
    <property type="entry name" value="ODO-1/KGD_C"/>
</dbReference>
<evidence type="ECO:0000256" key="19">
    <source>
        <dbReference type="ARBA" id="ARBA00037426"/>
    </source>
</evidence>
<dbReference type="Pfam" id="PF16870">
    <property type="entry name" value="OxoGdeHyase_C"/>
    <property type="match status" value="1"/>
</dbReference>
<comment type="cofactor">
    <cofactor evidence="2">
        <name>thiamine diphosphate</name>
        <dbReference type="ChEBI" id="CHEBI:58937"/>
    </cofactor>
</comment>
<dbReference type="Gene3D" id="3.40.50.12470">
    <property type="match status" value="2"/>
</dbReference>
<evidence type="ECO:0000256" key="21">
    <source>
        <dbReference type="ARBA" id="ARBA00041946"/>
    </source>
</evidence>
<keyword evidence="9" id="KW-0106">Calcium</keyword>
<evidence type="ECO:0000256" key="8">
    <source>
        <dbReference type="ARBA" id="ARBA00022723"/>
    </source>
</evidence>
<evidence type="ECO:0000256" key="3">
    <source>
        <dbReference type="ARBA" id="ARBA00004123"/>
    </source>
</evidence>
<dbReference type="Gene3D" id="1.10.287.1150">
    <property type="entry name" value="TPP helical domain"/>
    <property type="match status" value="1"/>
</dbReference>
<keyword evidence="15" id="KW-0496">Mitochondrion</keyword>
<dbReference type="GO" id="GO:0005634">
    <property type="term" value="C:nucleus"/>
    <property type="evidence" value="ECO:0007669"/>
    <property type="project" value="UniProtKB-SubCell"/>
</dbReference>
<keyword evidence="27" id="KW-1185">Reference proteome</keyword>
<comment type="similarity">
    <text evidence="5">Belongs to the alpha-ketoglutarate dehydrogenase family.</text>
</comment>
<keyword evidence="14" id="KW-0786">Thiamine pyrophosphate</keyword>
<name>A0A8S4EHQ8_PLUXY</name>
<comment type="catalytic activity">
    <reaction evidence="24">
        <text>N(6)-[(R)-lipoyl]-L-lysyl-[protein] + 2-oxoglutarate + H(+) = N(6)-[(R)-S(8)-succinyldihydrolipoyl]-L-lysyl-[protein] + CO2</text>
        <dbReference type="Rhea" id="RHEA:12188"/>
        <dbReference type="Rhea" id="RHEA-COMP:10474"/>
        <dbReference type="Rhea" id="RHEA-COMP:20092"/>
        <dbReference type="ChEBI" id="CHEBI:15378"/>
        <dbReference type="ChEBI" id="CHEBI:16526"/>
        <dbReference type="ChEBI" id="CHEBI:16810"/>
        <dbReference type="ChEBI" id="CHEBI:83099"/>
        <dbReference type="ChEBI" id="CHEBI:83120"/>
        <dbReference type="EC" id="1.2.4.2"/>
    </reaction>
    <physiologicalReaction direction="left-to-right" evidence="24">
        <dbReference type="Rhea" id="RHEA:12189"/>
    </physiologicalReaction>
</comment>
<dbReference type="FunFam" id="3.40.50.11610:FF:000003">
    <property type="entry name" value="2-oxoglutarate dehydrogenase, isoform X4"/>
    <property type="match status" value="1"/>
</dbReference>
<evidence type="ECO:0000259" key="25">
    <source>
        <dbReference type="SMART" id="SM00861"/>
    </source>
</evidence>